<protein>
    <submittedName>
        <fullName evidence="1">Uncharacterized protein</fullName>
    </submittedName>
</protein>
<proteinExistence type="predicted"/>
<organism evidence="1 2">
    <name type="scientific">Athelia psychrophila</name>
    <dbReference type="NCBI Taxonomy" id="1759441"/>
    <lineage>
        <taxon>Eukaryota</taxon>
        <taxon>Fungi</taxon>
        <taxon>Dikarya</taxon>
        <taxon>Basidiomycota</taxon>
        <taxon>Agaricomycotina</taxon>
        <taxon>Agaricomycetes</taxon>
        <taxon>Agaricomycetidae</taxon>
        <taxon>Atheliales</taxon>
        <taxon>Atheliaceae</taxon>
        <taxon>Athelia</taxon>
    </lineage>
</organism>
<reference evidence="1 2" key="1">
    <citation type="journal article" date="2016" name="Mol. Biol. Evol.">
        <title>Comparative Genomics of Early-Diverging Mushroom-Forming Fungi Provides Insights into the Origins of Lignocellulose Decay Capabilities.</title>
        <authorList>
            <person name="Nagy L.G."/>
            <person name="Riley R."/>
            <person name="Tritt A."/>
            <person name="Adam C."/>
            <person name="Daum C."/>
            <person name="Floudas D."/>
            <person name="Sun H."/>
            <person name="Yadav J.S."/>
            <person name="Pangilinan J."/>
            <person name="Larsson K.H."/>
            <person name="Matsuura K."/>
            <person name="Barry K."/>
            <person name="Labutti K."/>
            <person name="Kuo R."/>
            <person name="Ohm R.A."/>
            <person name="Bhattacharya S.S."/>
            <person name="Shirouzu T."/>
            <person name="Yoshinaga Y."/>
            <person name="Martin F.M."/>
            <person name="Grigoriev I.V."/>
            <person name="Hibbett D.S."/>
        </authorList>
    </citation>
    <scope>NUCLEOTIDE SEQUENCE [LARGE SCALE GENOMIC DNA]</scope>
    <source>
        <strain evidence="1 2">CBS 109695</strain>
    </source>
</reference>
<sequence length="243" mass="27757">MAILTRRWQHRVPAVNDCRVKVSTDAVSPPRCIPYFMRRVNVILMNGVVSYDLPGSSAADDVLFRQSSSFVVPDGSSHFVGASGPVYPQDVREVGAAFMPQNPWILYVAWGPVDTPYLWLPNYRFFVHRGLLLCRERNFSFFQGCIRVCLNGQDLAPLITIIIPHRLGGPERFHPSLPTRLMISEFPLPLVEIASTHRREWDWGSVEFSPFTLRQTESLARLRESWNEARRSGDIVGRPKHVR</sequence>
<gene>
    <name evidence="1" type="ORF">FIBSPDRAFT_886010</name>
</gene>
<name>A0A166RCI8_9AGAM</name>
<dbReference type="EMBL" id="KV417505">
    <property type="protein sequence ID" value="KZP28137.1"/>
    <property type="molecule type" value="Genomic_DNA"/>
</dbReference>
<evidence type="ECO:0000313" key="1">
    <source>
        <dbReference type="EMBL" id="KZP28137.1"/>
    </source>
</evidence>
<dbReference type="Proteomes" id="UP000076532">
    <property type="component" value="Unassembled WGS sequence"/>
</dbReference>
<dbReference type="AlphaFoldDB" id="A0A166RCI8"/>
<keyword evidence="2" id="KW-1185">Reference proteome</keyword>
<accession>A0A166RCI8</accession>
<evidence type="ECO:0000313" key="2">
    <source>
        <dbReference type="Proteomes" id="UP000076532"/>
    </source>
</evidence>